<sequence>MKKKFYDVTAPIYEGMPVYKNKPEKQPEFNTVTNAHVTETRISMDLHTGTHVDSPLHMINDGDTMESIAIEDLVGKVKLFDLTHVEDRITVEDIKDLPIEKNDFILFKTRNSSVDEFDFEFVFVAEDAASHLAEIGIKGVAVDALGIERAQPGHPTHRTLFENQVIVIEGLRLKEVPQGEYFMVAAPLKIIGTDAAPARVLLFELDNDTDGKAFHWDTGSVDLSEQ</sequence>
<comment type="caution">
    <text evidence="1">The sequence shown here is derived from an EMBL/GenBank/DDBJ whole genome shotgun (WGS) entry which is preliminary data.</text>
</comment>
<keyword evidence="2" id="KW-1185">Reference proteome</keyword>
<evidence type="ECO:0000313" key="1">
    <source>
        <dbReference type="EMBL" id="MFD1606807.1"/>
    </source>
</evidence>
<protein>
    <submittedName>
        <fullName evidence="1">Cyclase family protein</fullName>
        <ecNumber evidence="1">3.5.-.-</ecNumber>
    </submittedName>
</protein>
<keyword evidence="1" id="KW-0378">Hydrolase</keyword>
<dbReference type="EMBL" id="JBHUDE010000014">
    <property type="protein sequence ID" value="MFD1606807.1"/>
    <property type="molecule type" value="Genomic_DNA"/>
</dbReference>
<evidence type="ECO:0000313" key="2">
    <source>
        <dbReference type="Proteomes" id="UP001597221"/>
    </source>
</evidence>
<dbReference type="InterPro" id="IPR037175">
    <property type="entry name" value="KFase_sf"/>
</dbReference>
<dbReference type="PANTHER" id="PTHR31118">
    <property type="entry name" value="CYCLASE-LIKE PROTEIN 2"/>
    <property type="match status" value="1"/>
</dbReference>
<accession>A0ABW4HNU0</accession>
<dbReference type="Pfam" id="PF04199">
    <property type="entry name" value="Cyclase"/>
    <property type="match status" value="1"/>
</dbReference>
<organism evidence="1 2">
    <name type="scientific">Oceanobacillus luteolus</name>
    <dbReference type="NCBI Taxonomy" id="1274358"/>
    <lineage>
        <taxon>Bacteria</taxon>
        <taxon>Bacillati</taxon>
        <taxon>Bacillota</taxon>
        <taxon>Bacilli</taxon>
        <taxon>Bacillales</taxon>
        <taxon>Bacillaceae</taxon>
        <taxon>Oceanobacillus</taxon>
    </lineage>
</organism>
<dbReference type="RefSeq" id="WP_379596127.1">
    <property type="nucleotide sequence ID" value="NZ_JBHUDE010000014.1"/>
</dbReference>
<reference evidence="2" key="1">
    <citation type="journal article" date="2019" name="Int. J. Syst. Evol. Microbiol.">
        <title>The Global Catalogue of Microorganisms (GCM) 10K type strain sequencing project: providing services to taxonomists for standard genome sequencing and annotation.</title>
        <authorList>
            <consortium name="The Broad Institute Genomics Platform"/>
            <consortium name="The Broad Institute Genome Sequencing Center for Infectious Disease"/>
            <person name="Wu L."/>
            <person name="Ma J."/>
        </authorList>
    </citation>
    <scope>NUCLEOTIDE SEQUENCE [LARGE SCALE GENOMIC DNA]</scope>
    <source>
        <strain evidence="2">CGMCC 1.12376</strain>
    </source>
</reference>
<dbReference type="Gene3D" id="3.50.30.50">
    <property type="entry name" value="Putative cyclase"/>
    <property type="match status" value="1"/>
</dbReference>
<dbReference type="PANTHER" id="PTHR31118:SF12">
    <property type="entry name" value="CYCLASE-LIKE PROTEIN 2"/>
    <property type="match status" value="1"/>
</dbReference>
<dbReference type="GO" id="GO:0016787">
    <property type="term" value="F:hydrolase activity"/>
    <property type="evidence" value="ECO:0007669"/>
    <property type="project" value="UniProtKB-KW"/>
</dbReference>
<proteinExistence type="predicted"/>
<name>A0ABW4HNU0_9BACI</name>
<dbReference type="Proteomes" id="UP001597221">
    <property type="component" value="Unassembled WGS sequence"/>
</dbReference>
<dbReference type="EC" id="3.5.-.-" evidence="1"/>
<dbReference type="SUPFAM" id="SSF102198">
    <property type="entry name" value="Putative cyclase"/>
    <property type="match status" value="1"/>
</dbReference>
<dbReference type="InterPro" id="IPR007325">
    <property type="entry name" value="KFase/CYL"/>
</dbReference>
<gene>
    <name evidence="1" type="ORF">ACFSBH_03975</name>
</gene>